<proteinExistence type="predicted"/>
<dbReference type="GO" id="GO:0009640">
    <property type="term" value="P:photomorphogenesis"/>
    <property type="evidence" value="ECO:0007669"/>
    <property type="project" value="InterPro"/>
</dbReference>
<dbReference type="PANTHER" id="PTHR44218:SF1">
    <property type="entry name" value="PROTEIN SPA1-RELATED 3"/>
    <property type="match status" value="1"/>
</dbReference>
<dbReference type="AlphaFoldDB" id="A0A444EXE4"/>
<accession>A0A444EXE4</accession>
<dbReference type="Proteomes" id="UP000287651">
    <property type="component" value="Unassembled WGS sequence"/>
</dbReference>
<reference evidence="1 2" key="1">
    <citation type="journal article" date="2014" name="Agronomy (Basel)">
        <title>A Draft Genome Sequence for Ensete ventricosum, the Drought-Tolerant Tree Against Hunger.</title>
        <authorList>
            <person name="Harrison J."/>
            <person name="Moore K.A."/>
            <person name="Paszkiewicz K."/>
            <person name="Jones T."/>
            <person name="Grant M."/>
            <person name="Ambacheew D."/>
            <person name="Muzemil S."/>
            <person name="Studholme D.J."/>
        </authorList>
    </citation>
    <scope>NUCLEOTIDE SEQUENCE [LARGE SCALE GENOMIC DNA]</scope>
</reference>
<organism evidence="1 2">
    <name type="scientific">Ensete ventricosum</name>
    <name type="common">Abyssinian banana</name>
    <name type="synonym">Musa ensete</name>
    <dbReference type="NCBI Taxonomy" id="4639"/>
    <lineage>
        <taxon>Eukaryota</taxon>
        <taxon>Viridiplantae</taxon>
        <taxon>Streptophyta</taxon>
        <taxon>Embryophyta</taxon>
        <taxon>Tracheophyta</taxon>
        <taxon>Spermatophyta</taxon>
        <taxon>Magnoliopsida</taxon>
        <taxon>Liliopsida</taxon>
        <taxon>Zingiberales</taxon>
        <taxon>Musaceae</taxon>
        <taxon>Ensete</taxon>
    </lineage>
</organism>
<dbReference type="PANTHER" id="PTHR44218">
    <property type="entry name" value="PROTEIN SPA1-RELATED 2"/>
    <property type="match status" value="1"/>
</dbReference>
<dbReference type="InterPro" id="IPR015943">
    <property type="entry name" value="WD40/YVTN_repeat-like_dom_sf"/>
</dbReference>
<dbReference type="Gene3D" id="2.130.10.10">
    <property type="entry name" value="YVTN repeat-like/Quinoprotein amine dehydrogenase"/>
    <property type="match status" value="1"/>
</dbReference>
<name>A0A444EXE4_ENSVE</name>
<dbReference type="InterPro" id="IPR044630">
    <property type="entry name" value="SPA1/2/3/4"/>
</dbReference>
<sequence>MPVLSYKFSIIDPISGKEVDDTSQFISSVCWRGQTSMLLAASSSGNIKFLEMV</sequence>
<dbReference type="EMBL" id="AMZH03004733">
    <property type="protein sequence ID" value="RRT68326.1"/>
    <property type="molecule type" value="Genomic_DNA"/>
</dbReference>
<comment type="caution">
    <text evidence="1">The sequence shown here is derived from an EMBL/GenBank/DDBJ whole genome shotgun (WGS) entry which is preliminary data.</text>
</comment>
<evidence type="ECO:0000313" key="2">
    <source>
        <dbReference type="Proteomes" id="UP000287651"/>
    </source>
</evidence>
<evidence type="ECO:0000313" key="1">
    <source>
        <dbReference type="EMBL" id="RRT68326.1"/>
    </source>
</evidence>
<gene>
    <name evidence="1" type="ORF">B296_00035447</name>
</gene>
<protein>
    <submittedName>
        <fullName evidence="1">Uncharacterized protein</fullName>
    </submittedName>
</protein>